<dbReference type="Gene3D" id="3.40.50.10680">
    <property type="entry name" value="CofD-like domains"/>
    <property type="match status" value="1"/>
</dbReference>
<comment type="caution">
    <text evidence="3">The sequence shown here is derived from an EMBL/GenBank/DDBJ whole genome shotgun (WGS) entry which is preliminary data.</text>
</comment>
<keyword evidence="1 3" id="KW-0808">Transferase</keyword>
<evidence type="ECO:0000313" key="3">
    <source>
        <dbReference type="EMBL" id="MBK1657714.1"/>
    </source>
</evidence>
<dbReference type="PANTHER" id="PTHR43007">
    <property type="entry name" value="2-PHOSPHO-L-LACTATE TRANSFERASE"/>
    <property type="match status" value="1"/>
</dbReference>
<evidence type="ECO:0000256" key="1">
    <source>
        <dbReference type="ARBA" id="ARBA00022679"/>
    </source>
</evidence>
<dbReference type="InterPro" id="IPR010115">
    <property type="entry name" value="FbiA/CofD"/>
</dbReference>
<evidence type="ECO:0000256" key="2">
    <source>
        <dbReference type="ARBA" id="ARBA00022842"/>
    </source>
</evidence>
<organism evidence="3 4">
    <name type="scientific">Paracraurococcus ruber</name>
    <dbReference type="NCBI Taxonomy" id="77675"/>
    <lineage>
        <taxon>Bacteria</taxon>
        <taxon>Pseudomonadati</taxon>
        <taxon>Pseudomonadota</taxon>
        <taxon>Alphaproteobacteria</taxon>
        <taxon>Acetobacterales</taxon>
        <taxon>Roseomonadaceae</taxon>
        <taxon>Paracraurococcus</taxon>
    </lineage>
</organism>
<protein>
    <submittedName>
        <fullName evidence="3">2-phospho-L-lactate transferase</fullName>
    </submittedName>
</protein>
<dbReference type="CDD" id="cd07186">
    <property type="entry name" value="CofD_like"/>
    <property type="match status" value="1"/>
</dbReference>
<dbReference type="InterPro" id="IPR038136">
    <property type="entry name" value="CofD-like_dom_sf"/>
</dbReference>
<dbReference type="SUPFAM" id="SSF142338">
    <property type="entry name" value="CofD-like"/>
    <property type="match status" value="1"/>
</dbReference>
<dbReference type="RefSeq" id="WP_133219576.1">
    <property type="nucleotide sequence ID" value="NZ_NRSG01000026.1"/>
</dbReference>
<dbReference type="NCBIfam" id="TIGR01819">
    <property type="entry name" value="F420_cofD"/>
    <property type="match status" value="1"/>
</dbReference>
<reference evidence="3 4" key="1">
    <citation type="journal article" date="2020" name="Microorganisms">
        <title>Osmotic Adaptation and Compatible Solute Biosynthesis of Phototrophic Bacteria as Revealed from Genome Analyses.</title>
        <authorList>
            <person name="Imhoff J.F."/>
            <person name="Rahn T."/>
            <person name="Kunzel S."/>
            <person name="Keller A."/>
            <person name="Neulinger S.C."/>
        </authorList>
    </citation>
    <scope>NUCLEOTIDE SEQUENCE [LARGE SCALE GENOMIC DNA]</scope>
    <source>
        <strain evidence="3 4">DSM 15382</strain>
    </source>
</reference>
<dbReference type="HAMAP" id="MF_01257">
    <property type="entry name" value="CofD"/>
    <property type="match status" value="1"/>
</dbReference>
<dbReference type="PANTHER" id="PTHR43007:SF1">
    <property type="entry name" value="2-PHOSPHO-L-LACTATE TRANSFERASE"/>
    <property type="match status" value="1"/>
</dbReference>
<accession>A0ABS1CTL0</accession>
<dbReference type="Proteomes" id="UP000697995">
    <property type="component" value="Unassembled WGS sequence"/>
</dbReference>
<dbReference type="EMBL" id="NRSG01000026">
    <property type="protein sequence ID" value="MBK1657714.1"/>
    <property type="molecule type" value="Genomic_DNA"/>
</dbReference>
<proteinExistence type="inferred from homology"/>
<sequence length="306" mass="32217">MIVALSGGIGGAKLALGLARVLPPEELLVVANTGDDFEHYGLTICPDIDTLTYTLAGLDNPVLGWGRADESWAFMDTLAGLGGADWFRLGDRDLALHVLRTHRLRMGESLSAITDDVRRRLGIGPRILPMSDDPVRTRIRSDAGWIDFQDWFVRQRAAPVVRAVEFAGAAAARPQPEALAALGAGPRAVVICPSNPFISIEPILAVPGMRDAILASGAPVVAVSPIIAGQAVKGPTAKMFAELGVAPSAAAVAARYAGLLAGYVMEEGDDAEGIAPRVVRARTLMTTLEDKVALARMVLATADALR</sequence>
<gene>
    <name evidence="3" type="ORF">CKO45_05655</name>
</gene>
<dbReference type="InterPro" id="IPR002882">
    <property type="entry name" value="CofD"/>
</dbReference>
<dbReference type="Pfam" id="PF01933">
    <property type="entry name" value="CofD"/>
    <property type="match status" value="1"/>
</dbReference>
<evidence type="ECO:0000313" key="4">
    <source>
        <dbReference type="Proteomes" id="UP000697995"/>
    </source>
</evidence>
<name>A0ABS1CTL0_9PROT</name>
<keyword evidence="4" id="KW-1185">Reference proteome</keyword>
<keyword evidence="2" id="KW-0460">Magnesium</keyword>
<dbReference type="GO" id="GO:0016740">
    <property type="term" value="F:transferase activity"/>
    <property type="evidence" value="ECO:0007669"/>
    <property type="project" value="UniProtKB-KW"/>
</dbReference>
<dbReference type="Gene3D" id="1.10.8.240">
    <property type="entry name" value="CofD-like domain"/>
    <property type="match status" value="1"/>
</dbReference>